<feature type="transmembrane region" description="Helical" evidence="1">
    <location>
        <begin position="91"/>
        <end position="113"/>
    </location>
</feature>
<organism evidence="2 3">
    <name type="scientific">Tamaricihabitans halophyticus</name>
    <dbReference type="NCBI Taxonomy" id="1262583"/>
    <lineage>
        <taxon>Bacteria</taxon>
        <taxon>Bacillati</taxon>
        <taxon>Actinomycetota</taxon>
        <taxon>Actinomycetes</taxon>
        <taxon>Pseudonocardiales</taxon>
        <taxon>Pseudonocardiaceae</taxon>
        <taxon>Tamaricihabitans</taxon>
    </lineage>
</organism>
<dbReference type="AlphaFoldDB" id="A0A4R2QU86"/>
<evidence type="ECO:0000313" key="3">
    <source>
        <dbReference type="Proteomes" id="UP000294911"/>
    </source>
</evidence>
<dbReference type="OrthoDB" id="4326905at2"/>
<accession>A0A4R2QU86</accession>
<name>A0A4R2QU86_9PSEU</name>
<dbReference type="Proteomes" id="UP000294911">
    <property type="component" value="Unassembled WGS sequence"/>
</dbReference>
<dbReference type="Pfam" id="PF20064">
    <property type="entry name" value="DUF6463"/>
    <property type="match status" value="1"/>
</dbReference>
<keyword evidence="1" id="KW-0472">Membrane</keyword>
<keyword evidence="1" id="KW-0812">Transmembrane</keyword>
<keyword evidence="1" id="KW-1133">Transmembrane helix</keyword>
<comment type="caution">
    <text evidence="2">The sequence shown here is derived from an EMBL/GenBank/DDBJ whole genome shotgun (WGS) entry which is preliminary data.</text>
</comment>
<keyword evidence="3" id="KW-1185">Reference proteome</keyword>
<reference evidence="2 3" key="1">
    <citation type="submission" date="2019-03" db="EMBL/GenBank/DDBJ databases">
        <title>Genomic Encyclopedia of Type Strains, Phase IV (KMG-IV): sequencing the most valuable type-strain genomes for metagenomic binning, comparative biology and taxonomic classification.</title>
        <authorList>
            <person name="Goeker M."/>
        </authorList>
    </citation>
    <scope>NUCLEOTIDE SEQUENCE [LARGE SCALE GENOMIC DNA]</scope>
    <source>
        <strain evidence="2 3">DSM 45765</strain>
    </source>
</reference>
<sequence length="123" mass="12987">MFRRTPGWWLQAVSAAHAGVGVALYRDAVAEIAARKYVNAVPERGDRATAFWFLTAAPALWTAGRLLRSAESAGDAAAQRTAGRTLVTAGLFGSAAMPASGFWAVAAIGAAAWRRGRSAIRER</sequence>
<dbReference type="RefSeq" id="WP_132877242.1">
    <property type="nucleotide sequence ID" value="NZ_SLXQ01000004.1"/>
</dbReference>
<protein>
    <submittedName>
        <fullName evidence="2">Uncharacterized protein</fullName>
    </submittedName>
</protein>
<proteinExistence type="predicted"/>
<dbReference type="EMBL" id="SLXQ01000004">
    <property type="protein sequence ID" value="TCP53520.1"/>
    <property type="molecule type" value="Genomic_DNA"/>
</dbReference>
<evidence type="ECO:0000313" key="2">
    <source>
        <dbReference type="EMBL" id="TCP53520.1"/>
    </source>
</evidence>
<gene>
    <name evidence="2" type="ORF">EV191_10487</name>
</gene>
<dbReference type="InterPro" id="IPR045590">
    <property type="entry name" value="DUF6463"/>
</dbReference>
<evidence type="ECO:0000256" key="1">
    <source>
        <dbReference type="SAM" id="Phobius"/>
    </source>
</evidence>